<evidence type="ECO:0000313" key="2">
    <source>
        <dbReference type="EMBL" id="EFG95944.1"/>
    </source>
</evidence>
<dbReference type="SUPFAM" id="SSF56601">
    <property type="entry name" value="beta-lactamase/transpeptidase-like"/>
    <property type="match status" value="1"/>
</dbReference>
<sequence length="268" mass="30561">MENVMEKYTEWKKEIKKIILQVEGKVCINFYDLGKNNGFSINGSEKVLSASMIKLLILAELMKKVSENNFSLSDTITITNFMKTEGDGVLKELNAGHHFTLKELATLMIIVSDNQATNILIDFLGMENINFLGKELGLRETFLERRMMDAEASKNGYDNYTSADDLSLLLKLIYQEKLINKETSQLMLDILLRQQQGERLQRYLPPDIKIAHKCGDLDNLENDGGIIWLGNKIYILVVLTSGMSNLQCRQTIGKISKFVYDKMEESLE</sequence>
<dbReference type="Gene3D" id="3.40.710.10">
    <property type="entry name" value="DD-peptidase/beta-lactamase superfamily"/>
    <property type="match status" value="1"/>
</dbReference>
<dbReference type="GO" id="GO:0046677">
    <property type="term" value="P:response to antibiotic"/>
    <property type="evidence" value="ECO:0007669"/>
    <property type="project" value="InterPro"/>
</dbReference>
<evidence type="ECO:0000259" key="1">
    <source>
        <dbReference type="Pfam" id="PF13354"/>
    </source>
</evidence>
<dbReference type="Proteomes" id="UP000003643">
    <property type="component" value="Unassembled WGS sequence"/>
</dbReference>
<dbReference type="PANTHER" id="PTHR35333">
    <property type="entry name" value="BETA-LACTAMASE"/>
    <property type="match status" value="1"/>
</dbReference>
<gene>
    <name evidence="2" type="ORF">HMPREF0397_0462</name>
</gene>
<name>D5RB77_FUSN2</name>
<dbReference type="InterPro" id="IPR012338">
    <property type="entry name" value="Beta-lactam/transpept-like"/>
</dbReference>
<dbReference type="PANTHER" id="PTHR35333:SF3">
    <property type="entry name" value="BETA-LACTAMASE-TYPE TRANSPEPTIDASE FOLD CONTAINING PROTEIN"/>
    <property type="match status" value="1"/>
</dbReference>
<organism evidence="2 3">
    <name type="scientific">Fusobacterium nucleatum subsp. nucleatum (strain ATCC 23726 / VPI 4351)</name>
    <dbReference type="NCBI Taxonomy" id="525283"/>
    <lineage>
        <taxon>Bacteria</taxon>
        <taxon>Fusobacteriati</taxon>
        <taxon>Fusobacteriota</taxon>
        <taxon>Fusobacteriia</taxon>
        <taxon>Fusobacteriales</taxon>
        <taxon>Fusobacteriaceae</taxon>
        <taxon>Fusobacterium</taxon>
    </lineage>
</organism>
<dbReference type="GO" id="GO:0008800">
    <property type="term" value="F:beta-lactamase activity"/>
    <property type="evidence" value="ECO:0007669"/>
    <property type="project" value="InterPro"/>
</dbReference>
<comment type="caution">
    <text evidence="2">The sequence shown here is derived from an EMBL/GenBank/DDBJ whole genome shotgun (WGS) entry which is preliminary data.</text>
</comment>
<evidence type="ECO:0000313" key="3">
    <source>
        <dbReference type="Proteomes" id="UP000003643"/>
    </source>
</evidence>
<reference evidence="2 3" key="1">
    <citation type="submission" date="2010-04" db="EMBL/GenBank/DDBJ databases">
        <authorList>
            <person name="Qin X."/>
            <person name="Bachman B."/>
            <person name="Battles P."/>
            <person name="Bell A."/>
            <person name="Bess C."/>
            <person name="Bickham C."/>
            <person name="Chaboub L."/>
            <person name="Chen D."/>
            <person name="Coyle M."/>
            <person name="Deiros D.R."/>
            <person name="Dinh H."/>
            <person name="Forbes L."/>
            <person name="Fowler G."/>
            <person name="Francisco L."/>
            <person name="Fu Q."/>
            <person name="Gubbala S."/>
            <person name="Hale W."/>
            <person name="Han Y."/>
            <person name="Hemphill L."/>
            <person name="Highlander S.K."/>
            <person name="Hirani K."/>
            <person name="Hogues M."/>
            <person name="Jackson L."/>
            <person name="Jakkamsetti A."/>
            <person name="Javaid M."/>
            <person name="Jiang H."/>
            <person name="Korchina V."/>
            <person name="Kovar C."/>
            <person name="Lara F."/>
            <person name="Lee S."/>
            <person name="Mata R."/>
            <person name="Mathew T."/>
            <person name="Moen C."/>
            <person name="Morales K."/>
            <person name="Munidasa M."/>
            <person name="Nazareth L."/>
            <person name="Ngo R."/>
            <person name="Nguyen L."/>
            <person name="Okwuonu G."/>
            <person name="Ongeri F."/>
            <person name="Patil S."/>
            <person name="Petrosino J."/>
            <person name="Pham C."/>
            <person name="Pham P."/>
            <person name="Pu L.-L."/>
            <person name="Puazo M."/>
            <person name="Raj R."/>
            <person name="Reid J."/>
            <person name="Rouhana J."/>
            <person name="Saada N."/>
            <person name="Shang Y."/>
            <person name="Simmons D."/>
            <person name="Thornton R."/>
            <person name="Warren J."/>
            <person name="Weissenberger G."/>
            <person name="Zhang J."/>
            <person name="Zhang L."/>
            <person name="Zhou C."/>
            <person name="Zhu D."/>
            <person name="Muzny D."/>
            <person name="Worley K."/>
            <person name="Gibbs R."/>
        </authorList>
    </citation>
    <scope>NUCLEOTIDE SEQUENCE [LARGE SCALE GENOMIC DNA]</scope>
    <source>
        <strain evidence="3">ATCC 23726 / VPI 4351</strain>
    </source>
</reference>
<dbReference type="InterPro" id="IPR000871">
    <property type="entry name" value="Beta-lactam_class-A"/>
</dbReference>
<feature type="domain" description="Beta-lactamase class A catalytic" evidence="1">
    <location>
        <begin position="29"/>
        <end position="240"/>
    </location>
</feature>
<accession>D5RB77</accession>
<dbReference type="EMBL" id="ADVK01000016">
    <property type="protein sequence ID" value="EFG95944.1"/>
    <property type="molecule type" value="Genomic_DNA"/>
</dbReference>
<dbReference type="Pfam" id="PF13354">
    <property type="entry name" value="Beta-lactamase2"/>
    <property type="match status" value="1"/>
</dbReference>
<protein>
    <recommendedName>
        <fullName evidence="1">Beta-lactamase class A catalytic domain-containing protein</fullName>
    </recommendedName>
</protein>
<dbReference type="AlphaFoldDB" id="D5RB77"/>
<dbReference type="InterPro" id="IPR045155">
    <property type="entry name" value="Beta-lactam_cat"/>
</dbReference>
<dbReference type="GO" id="GO:0030655">
    <property type="term" value="P:beta-lactam antibiotic catabolic process"/>
    <property type="evidence" value="ECO:0007669"/>
    <property type="project" value="InterPro"/>
</dbReference>
<proteinExistence type="predicted"/>